<name>A0A7G5C208_9BACL</name>
<keyword evidence="1" id="KW-0808">Transferase</keyword>
<evidence type="ECO:0000313" key="1">
    <source>
        <dbReference type="EMBL" id="QMV43242.1"/>
    </source>
</evidence>
<evidence type="ECO:0000313" key="2">
    <source>
        <dbReference type="Proteomes" id="UP000515679"/>
    </source>
</evidence>
<dbReference type="Pfam" id="PF14907">
    <property type="entry name" value="NTP_transf_5"/>
    <property type="match status" value="1"/>
</dbReference>
<sequence>MYLKVWLESLVQGVGQAVIILFLRALYDAEGSMDYSDKDYEEMLESIVQASIGSQVYSLLKSSGRLWHVPSFFREKLSQIYQACFLQNMLVRHETQLLLREFDKNGIPVIPLKGTTLAERYFGHFAARGTSDIDLLIKPEHMRTALVCIARAGYATPLEENPEHYHREWVKTMPGLPEPLPVELHWSFAPGSTSRMNMAAAWESSEPMVGYKKARTLGTTYTFYSLCLHGASHQMDSLKHALDLYQLLHSDHENIDIDWIWKQSESDRTRRRVIAALTTTYRLFPELNRLKKLPFEPKNPFLYTRQPALPHPAWRTLYTLAVMDSWKYRLRYLWQTVFPSRSYARYSLDAAGPPASLPKLYYRLYKQRLRKIFGGA</sequence>
<dbReference type="KEGG" id="cchl:FPL14_20200"/>
<dbReference type="InterPro" id="IPR039498">
    <property type="entry name" value="NTP_transf_5"/>
</dbReference>
<dbReference type="GO" id="GO:0016740">
    <property type="term" value="F:transferase activity"/>
    <property type="evidence" value="ECO:0007669"/>
    <property type="project" value="UniProtKB-KW"/>
</dbReference>
<gene>
    <name evidence="1" type="ORF">FPL14_20200</name>
</gene>
<reference evidence="1 2" key="1">
    <citation type="submission" date="2019-07" db="EMBL/GenBank/DDBJ databases">
        <authorList>
            <person name="Kim J.K."/>
            <person name="Cheong H.-M."/>
            <person name="Choi Y."/>
            <person name="Hwang K.J."/>
            <person name="Lee S."/>
            <person name="Choi C."/>
        </authorList>
    </citation>
    <scope>NUCLEOTIDE SEQUENCE [LARGE SCALE GENOMIC DNA]</scope>
    <source>
        <strain evidence="1 2">KS 22</strain>
    </source>
</reference>
<dbReference type="Proteomes" id="UP000515679">
    <property type="component" value="Chromosome"/>
</dbReference>
<keyword evidence="2" id="KW-1185">Reference proteome</keyword>
<organism evidence="1 2">
    <name type="scientific">Cohnella cholangitidis</name>
    <dbReference type="NCBI Taxonomy" id="2598458"/>
    <lineage>
        <taxon>Bacteria</taxon>
        <taxon>Bacillati</taxon>
        <taxon>Bacillota</taxon>
        <taxon>Bacilli</taxon>
        <taxon>Bacillales</taxon>
        <taxon>Paenibacillaceae</taxon>
        <taxon>Cohnella</taxon>
    </lineage>
</organism>
<dbReference type="EMBL" id="CP041969">
    <property type="protein sequence ID" value="QMV43242.1"/>
    <property type="molecule type" value="Genomic_DNA"/>
</dbReference>
<proteinExistence type="predicted"/>
<protein>
    <submittedName>
        <fullName evidence="1">Nucleotidyltransferase family protein</fullName>
    </submittedName>
</protein>
<accession>A0A7G5C208</accession>
<dbReference type="AlphaFoldDB" id="A0A7G5C208"/>